<evidence type="ECO:0000256" key="3">
    <source>
        <dbReference type="ARBA" id="ARBA00011892"/>
    </source>
</evidence>
<evidence type="ECO:0000256" key="7">
    <source>
        <dbReference type="HAMAP-Rule" id="MF_01628"/>
    </source>
</evidence>
<dbReference type="KEGG" id="pamo:BAR1_12765"/>
<dbReference type="FunFam" id="3.40.1030.10:FF:000003">
    <property type="entry name" value="Pyrimidine-nucleoside phosphorylase"/>
    <property type="match status" value="1"/>
</dbReference>
<keyword evidence="10" id="KW-1185">Reference proteome</keyword>
<dbReference type="PIRSF" id="PIRSF000478">
    <property type="entry name" value="TP_PyNP"/>
    <property type="match status" value="1"/>
</dbReference>
<dbReference type="EMBL" id="CP032125">
    <property type="protein sequence ID" value="AXX98716.1"/>
    <property type="molecule type" value="Genomic_DNA"/>
</dbReference>
<dbReference type="Gene3D" id="3.90.1170.30">
    <property type="entry name" value="Pyrimidine nucleoside phosphorylase-like, C-terminal domain"/>
    <property type="match status" value="1"/>
</dbReference>
<comment type="similarity">
    <text evidence="1 7">Belongs to the thymidine/pyrimidine-nucleoside phosphorylase family.</text>
</comment>
<dbReference type="InterPro" id="IPR000053">
    <property type="entry name" value="Thymidine/pyrmidine_PPase"/>
</dbReference>
<comment type="subunit">
    <text evidence="2 7">Homodimer.</text>
</comment>
<dbReference type="SUPFAM" id="SSF52418">
    <property type="entry name" value="Nucleoside phosphorylase/phosphoribosyltransferase catalytic domain"/>
    <property type="match status" value="1"/>
</dbReference>
<dbReference type="OrthoDB" id="9763887at2"/>
<dbReference type="GO" id="GO:0006206">
    <property type="term" value="P:pyrimidine nucleobase metabolic process"/>
    <property type="evidence" value="ECO:0007669"/>
    <property type="project" value="InterPro"/>
</dbReference>
<evidence type="ECO:0000313" key="9">
    <source>
        <dbReference type="EMBL" id="AXX98716.1"/>
    </source>
</evidence>
<dbReference type="PANTHER" id="PTHR10515">
    <property type="entry name" value="THYMIDINE PHOSPHORYLASE"/>
    <property type="match status" value="1"/>
</dbReference>
<keyword evidence="5 7" id="KW-0808">Transferase</keyword>
<protein>
    <recommendedName>
        <fullName evidence="3 7">Thymidine phosphorylase</fullName>
        <ecNumber evidence="3 7">2.4.2.4</ecNumber>
    </recommendedName>
    <alternativeName>
        <fullName evidence="7">TdRPase</fullName>
    </alternativeName>
</protein>
<proteinExistence type="inferred from homology"/>
<comment type="catalytic activity">
    <reaction evidence="6 7">
        <text>thymidine + phosphate = 2-deoxy-alpha-D-ribose 1-phosphate + thymine</text>
        <dbReference type="Rhea" id="RHEA:16037"/>
        <dbReference type="ChEBI" id="CHEBI:17748"/>
        <dbReference type="ChEBI" id="CHEBI:17821"/>
        <dbReference type="ChEBI" id="CHEBI:43474"/>
        <dbReference type="ChEBI" id="CHEBI:57259"/>
        <dbReference type="EC" id="2.4.2.4"/>
    </reaction>
</comment>
<dbReference type="NCBIfam" id="TIGR02644">
    <property type="entry name" value="Y_phosphoryl"/>
    <property type="match status" value="1"/>
</dbReference>
<dbReference type="InterPro" id="IPR036566">
    <property type="entry name" value="PYNP-like_C_sf"/>
</dbReference>
<dbReference type="AlphaFoldDB" id="A0A347UIN8"/>
<dbReference type="UniPathway" id="UPA00578">
    <property type="reaction ID" value="UER00638"/>
</dbReference>
<dbReference type="GO" id="GO:0005829">
    <property type="term" value="C:cytosol"/>
    <property type="evidence" value="ECO:0007669"/>
    <property type="project" value="TreeGrafter"/>
</dbReference>
<evidence type="ECO:0000256" key="2">
    <source>
        <dbReference type="ARBA" id="ARBA00011738"/>
    </source>
</evidence>
<comment type="function">
    <text evidence="7">The enzymes which catalyze the reversible phosphorolysis of pyrimidine nucleosides are involved in the degradation of these compounds and in their utilization as carbon and energy sources, or in the rescue of pyrimidine bases for nucleotide synthesis.</text>
</comment>
<dbReference type="InterPro" id="IPR000312">
    <property type="entry name" value="Glycosyl_Trfase_fam3"/>
</dbReference>
<reference evidence="9 10" key="1">
    <citation type="submission" date="2018-09" db="EMBL/GenBank/DDBJ databases">
        <title>Profundibacter amoris BAR1 gen. nov., sp. nov., a new member of the Roseobacter clade isolated at Lokis Castle Vent Field on the Arctic Mid-Oceanic Ridge.</title>
        <authorList>
            <person name="Le Moine Bauer S."/>
            <person name="Sjoeberg A.G."/>
            <person name="L'Haridon S."/>
            <person name="Stokke R."/>
            <person name="Roalkvam I."/>
            <person name="Steen I.H."/>
            <person name="Dahle H."/>
        </authorList>
    </citation>
    <scope>NUCLEOTIDE SEQUENCE [LARGE SCALE GENOMIC DNA]</scope>
    <source>
        <strain evidence="9 10">BAR1</strain>
    </source>
</reference>
<dbReference type="InterPro" id="IPR013465">
    <property type="entry name" value="Thymidine_Pase"/>
</dbReference>
<dbReference type="GO" id="GO:0009032">
    <property type="term" value="F:thymidine phosphorylase activity"/>
    <property type="evidence" value="ECO:0007669"/>
    <property type="project" value="UniProtKB-UniRule"/>
</dbReference>
<evidence type="ECO:0000256" key="6">
    <source>
        <dbReference type="ARBA" id="ARBA00048550"/>
    </source>
</evidence>
<dbReference type="SUPFAM" id="SSF54680">
    <property type="entry name" value="Pyrimidine nucleoside phosphorylase C-terminal domain"/>
    <property type="match status" value="1"/>
</dbReference>
<dbReference type="InterPro" id="IPR013102">
    <property type="entry name" value="PYNP_C"/>
</dbReference>
<dbReference type="SUPFAM" id="SSF47648">
    <property type="entry name" value="Nucleoside phosphorylase/phosphoribosyltransferase N-terminal domain"/>
    <property type="match status" value="1"/>
</dbReference>
<dbReference type="HAMAP" id="MF_01628">
    <property type="entry name" value="Thymid_phosp"/>
    <property type="match status" value="1"/>
</dbReference>
<evidence type="ECO:0000256" key="4">
    <source>
        <dbReference type="ARBA" id="ARBA00022676"/>
    </source>
</evidence>
<evidence type="ECO:0000313" key="10">
    <source>
        <dbReference type="Proteomes" id="UP000261704"/>
    </source>
</evidence>
<name>A0A347UIN8_9RHOB</name>
<dbReference type="Gene3D" id="1.20.970.10">
    <property type="entry name" value="Transferase, Pyrimidine Nucleoside Phosphorylase, Chain C"/>
    <property type="match status" value="1"/>
</dbReference>
<sequence>MDARTVLTHLRDKKHLSDEEIIWFANGLATGDVTDAQAGAFAMGALLNGLSEPEKVMLTLAMRDSGDVLQWDMPGPVVDKHSTGGVGDTVSLPLAPALAACGAYVPMISGRGLGHTGGTLDKLEAIPGYRTDIAVAEMRKIVGDVGCAIVSASGRIAPADKRLYAVRDVTGTVESIDLITASILSKKLAAGLENLVLDVKVGSGAFMKTADDARALAQSLVKTANGAGCNTSALITDMNQPLAASLGNALEVMEAMDLLTVGHAETPMAQVTVALGGEVLVLAGLAKDREAGDAMIREVLVNGRAAEIFGAMVAAQGGPADFTDNWRDRLPSAPVVRDVFAVQKGRVLEINGEALGLAVVHLGGGRLVDGAAIDPSVGLSRVVRLGEVVDEYTPLAIIHAANPAASEQAAQAVRAAITVGEGEVTPLPLVHERIA</sequence>
<dbReference type="RefSeq" id="WP_118943370.1">
    <property type="nucleotide sequence ID" value="NZ_CP032125.1"/>
</dbReference>
<organism evidence="9 10">
    <name type="scientific">Profundibacter amoris</name>
    <dbReference type="NCBI Taxonomy" id="2171755"/>
    <lineage>
        <taxon>Bacteria</taxon>
        <taxon>Pseudomonadati</taxon>
        <taxon>Pseudomonadota</taxon>
        <taxon>Alphaproteobacteria</taxon>
        <taxon>Rhodobacterales</taxon>
        <taxon>Paracoccaceae</taxon>
        <taxon>Profundibacter</taxon>
    </lineage>
</organism>
<dbReference type="PANTHER" id="PTHR10515:SF0">
    <property type="entry name" value="THYMIDINE PHOSPHORYLASE"/>
    <property type="match status" value="1"/>
</dbReference>
<dbReference type="GO" id="GO:0004645">
    <property type="term" value="F:1,4-alpha-oligoglucan phosphorylase activity"/>
    <property type="evidence" value="ECO:0007669"/>
    <property type="project" value="InterPro"/>
</dbReference>
<gene>
    <name evidence="7" type="primary">deoA</name>
    <name evidence="9" type="ORF">BAR1_12765</name>
</gene>
<dbReference type="SMART" id="SM00941">
    <property type="entry name" value="PYNP_C"/>
    <property type="match status" value="1"/>
</dbReference>
<evidence type="ECO:0000259" key="8">
    <source>
        <dbReference type="SMART" id="SM00941"/>
    </source>
</evidence>
<dbReference type="NCBIfam" id="NF004490">
    <property type="entry name" value="PRK05820.1"/>
    <property type="match status" value="1"/>
</dbReference>
<dbReference type="InterPro" id="IPR017872">
    <property type="entry name" value="Pyrmidine_PPase_CS"/>
</dbReference>
<dbReference type="InterPro" id="IPR018090">
    <property type="entry name" value="Pyrmidine_PPas_bac/euk"/>
</dbReference>
<dbReference type="Pfam" id="PF02885">
    <property type="entry name" value="Glycos_trans_3N"/>
    <property type="match status" value="1"/>
</dbReference>
<dbReference type="Proteomes" id="UP000261704">
    <property type="component" value="Chromosome"/>
</dbReference>
<dbReference type="Pfam" id="PF00591">
    <property type="entry name" value="Glycos_transf_3"/>
    <property type="match status" value="1"/>
</dbReference>
<evidence type="ECO:0000256" key="1">
    <source>
        <dbReference type="ARBA" id="ARBA00006915"/>
    </source>
</evidence>
<accession>A0A347UIN8</accession>
<evidence type="ECO:0000256" key="5">
    <source>
        <dbReference type="ARBA" id="ARBA00022679"/>
    </source>
</evidence>
<dbReference type="InterPro" id="IPR035902">
    <property type="entry name" value="Nuc_phospho_transferase"/>
</dbReference>
<dbReference type="Gene3D" id="3.40.1030.10">
    <property type="entry name" value="Nucleoside phosphorylase/phosphoribosyltransferase catalytic domain"/>
    <property type="match status" value="1"/>
</dbReference>
<keyword evidence="4 7" id="KW-0328">Glycosyltransferase</keyword>
<dbReference type="GO" id="GO:0046104">
    <property type="term" value="P:thymidine metabolic process"/>
    <property type="evidence" value="ECO:0007669"/>
    <property type="project" value="UniProtKB-UniRule"/>
</dbReference>
<dbReference type="EC" id="2.4.2.4" evidence="3 7"/>
<dbReference type="InterPro" id="IPR017459">
    <property type="entry name" value="Glycosyl_Trfase_fam3_N_dom"/>
</dbReference>
<comment type="pathway">
    <text evidence="7">Pyrimidine metabolism; dTMP biosynthesis via salvage pathway; dTMP from thymine: step 1/2.</text>
</comment>
<dbReference type="InterPro" id="IPR036320">
    <property type="entry name" value="Glycosyl_Trfase_fam3_N_dom_sf"/>
</dbReference>
<dbReference type="PROSITE" id="PS00647">
    <property type="entry name" value="THYMID_PHOSPHORYLASE"/>
    <property type="match status" value="1"/>
</dbReference>
<dbReference type="Pfam" id="PF07831">
    <property type="entry name" value="PYNP_C"/>
    <property type="match status" value="1"/>
</dbReference>
<feature type="domain" description="Pyrimidine nucleoside phosphorylase C-terminal" evidence="8">
    <location>
        <begin position="346"/>
        <end position="420"/>
    </location>
</feature>